<comment type="similarity">
    <text evidence="1">Belongs to the 3-hydroxyacyl-CoA dehydrogenase family.</text>
</comment>
<dbReference type="InterPro" id="IPR006108">
    <property type="entry name" value="3HC_DH_C"/>
</dbReference>
<dbReference type="InterPro" id="IPR036291">
    <property type="entry name" value="NAD(P)-bd_dom_sf"/>
</dbReference>
<dbReference type="SUPFAM" id="SSF48179">
    <property type="entry name" value="6-phosphogluconate dehydrogenase C-terminal domain-like"/>
    <property type="match status" value="1"/>
</dbReference>
<feature type="binding site" evidence="4">
    <location>
        <position position="105"/>
    </location>
    <ligand>
        <name>NAD(+)</name>
        <dbReference type="ChEBI" id="CHEBI:57540"/>
    </ligand>
</feature>
<feature type="binding site" evidence="4">
    <location>
        <position position="83"/>
    </location>
    <ligand>
        <name>NAD(+)</name>
        <dbReference type="ChEBI" id="CHEBI:57540"/>
    </ligand>
</feature>
<dbReference type="PANTHER" id="PTHR48075">
    <property type="entry name" value="3-HYDROXYACYL-COA DEHYDROGENASE FAMILY PROTEIN"/>
    <property type="match status" value="1"/>
</dbReference>
<evidence type="ECO:0000259" key="6">
    <source>
        <dbReference type="Pfam" id="PF02737"/>
    </source>
</evidence>
<reference evidence="7 8" key="2">
    <citation type="submission" date="2015-01" db="EMBL/GenBank/DDBJ databases">
        <authorList>
            <consortium name="NBRP consortium"/>
            <person name="Sawabe T."/>
            <person name="Meirelles P."/>
            <person name="Feng G."/>
            <person name="Sayaka M."/>
            <person name="Hattori M."/>
            <person name="Ohkuma M."/>
        </authorList>
    </citation>
    <scope>NUCLEOTIDE SEQUENCE [LARGE SCALE GENOMIC DNA]</scope>
    <source>
        <strain evidence="7 8">JCM19232</strain>
    </source>
</reference>
<evidence type="ECO:0000256" key="1">
    <source>
        <dbReference type="ARBA" id="ARBA00009463"/>
    </source>
</evidence>
<dbReference type="PIRSF" id="PIRSF000105">
    <property type="entry name" value="HCDH"/>
    <property type="match status" value="1"/>
</dbReference>
<dbReference type="GO" id="GO:0006631">
    <property type="term" value="P:fatty acid metabolic process"/>
    <property type="evidence" value="ECO:0007669"/>
    <property type="project" value="InterPro"/>
</dbReference>
<dbReference type="GO" id="GO:0070403">
    <property type="term" value="F:NAD+ binding"/>
    <property type="evidence" value="ECO:0007669"/>
    <property type="project" value="InterPro"/>
</dbReference>
<feature type="binding site" evidence="4">
    <location>
        <position position="34"/>
    </location>
    <ligand>
        <name>NAD(+)</name>
        <dbReference type="ChEBI" id="CHEBI:57540"/>
    </ligand>
</feature>
<organism evidence="7 8">
    <name type="scientific">Vibrio ishigakensis</name>
    <dbReference type="NCBI Taxonomy" id="1481914"/>
    <lineage>
        <taxon>Bacteria</taxon>
        <taxon>Pseudomonadati</taxon>
        <taxon>Pseudomonadota</taxon>
        <taxon>Gammaproteobacteria</taxon>
        <taxon>Vibrionales</taxon>
        <taxon>Vibrionaceae</taxon>
        <taxon>Vibrio</taxon>
    </lineage>
</organism>
<evidence type="ECO:0000259" key="5">
    <source>
        <dbReference type="Pfam" id="PF00725"/>
    </source>
</evidence>
<evidence type="ECO:0000313" key="8">
    <source>
        <dbReference type="Proteomes" id="UP000031670"/>
    </source>
</evidence>
<dbReference type="PANTHER" id="PTHR48075:SF5">
    <property type="entry name" value="3-HYDROXYBUTYRYL-COA DEHYDROGENASE"/>
    <property type="match status" value="1"/>
</dbReference>
<dbReference type="InterPro" id="IPR013328">
    <property type="entry name" value="6PGD_dom2"/>
</dbReference>
<gene>
    <name evidence="7" type="ORF">JCM19232_4491</name>
</gene>
<keyword evidence="2" id="KW-0560">Oxidoreductase</keyword>
<evidence type="ECO:0000256" key="2">
    <source>
        <dbReference type="ARBA" id="ARBA00023002"/>
    </source>
</evidence>
<feature type="binding site" evidence="4">
    <location>
        <position position="78"/>
    </location>
    <ligand>
        <name>NAD(+)</name>
        <dbReference type="ChEBI" id="CHEBI:57540"/>
    </ligand>
</feature>
<sequence>MKHIEDVIIVGAGIMGANIAKLCLENGKNTHLVDISASTLERTKQSILVGKSTTSTLSCHQEVPLCSQRVFVIEAVPENMVLKQQLLTTIESRVTDDSIIMTNTSSLSIDDLAHNLRLPNRFAGVHFFNPADIVPGVEVILHPAVSTSVVDKIKQLLTELHKIPAQINRSVPGFVVNRVQHALMRECFYLIEQGIIEPGELDKLIKSTLGIRLAVNGPCVQRDFNGLDTHLSIAEHIYPSLCQLESPPEMLKALVTQGKLGIKSSQGFYAWSDETSRKAKSEEAIKIQQLNTVLY</sequence>
<dbReference type="PROSITE" id="PS00067">
    <property type="entry name" value="3HCDH"/>
    <property type="match status" value="1"/>
</dbReference>
<comment type="caution">
    <text evidence="7">The sequence shown here is derived from an EMBL/GenBank/DDBJ whole genome shotgun (WGS) entry which is preliminary data.</text>
</comment>
<feature type="binding site" evidence="4">
    <location>
        <position position="263"/>
    </location>
    <ligand>
        <name>NAD(+)</name>
        <dbReference type="ChEBI" id="CHEBI:57540"/>
    </ligand>
</feature>
<name>A0A0B8PJ96_9VIBR</name>
<protein>
    <submittedName>
        <fullName evidence="7">3-hydroxybutyryl-CoA dehydrogenase</fullName>
    </submittedName>
</protein>
<dbReference type="InterPro" id="IPR006176">
    <property type="entry name" value="3-OHacyl-CoA_DH_NAD-bd"/>
</dbReference>
<feature type="site" description="Important for catalytic activity" evidence="3">
    <location>
        <position position="126"/>
    </location>
</feature>
<reference evidence="7 8" key="1">
    <citation type="submission" date="2015-01" db="EMBL/GenBank/DDBJ databases">
        <title>Vibrio sp. C5 JCM 19232 whole genome shotgun sequence.</title>
        <authorList>
            <person name="Sawabe T."/>
            <person name="Meirelles P."/>
            <person name="Feng G."/>
            <person name="Sayaka M."/>
            <person name="Hattori M."/>
            <person name="Ohkuma M."/>
        </authorList>
    </citation>
    <scope>NUCLEOTIDE SEQUENCE [LARGE SCALE GENOMIC DNA]</scope>
    <source>
        <strain evidence="7 8">JCM19232</strain>
    </source>
</reference>
<dbReference type="Pfam" id="PF02737">
    <property type="entry name" value="3HCDH_N"/>
    <property type="match status" value="1"/>
</dbReference>
<dbReference type="Pfam" id="PF00725">
    <property type="entry name" value="3HCDH"/>
    <property type="match status" value="1"/>
</dbReference>
<dbReference type="InterPro" id="IPR006180">
    <property type="entry name" value="3-OHacyl-CoA_DH_CS"/>
</dbReference>
<dbReference type="EMBL" id="BBSA01000007">
    <property type="protein sequence ID" value="GAM62814.1"/>
    <property type="molecule type" value="Genomic_DNA"/>
</dbReference>
<accession>A0A0B8PJ96</accession>
<feature type="domain" description="3-hydroxyacyl-CoA dehydrogenase NAD binding" evidence="6">
    <location>
        <begin position="7"/>
        <end position="168"/>
    </location>
</feature>
<evidence type="ECO:0000256" key="4">
    <source>
        <dbReference type="PIRSR" id="PIRSR000105-2"/>
    </source>
</evidence>
<dbReference type="Gene3D" id="3.40.50.720">
    <property type="entry name" value="NAD(P)-binding Rossmann-like Domain"/>
    <property type="match status" value="1"/>
</dbReference>
<feature type="binding site" evidence="4">
    <location>
        <begin position="11"/>
        <end position="16"/>
    </location>
    <ligand>
        <name>NAD(+)</name>
        <dbReference type="ChEBI" id="CHEBI:57540"/>
    </ligand>
</feature>
<keyword evidence="4" id="KW-0520">NAD</keyword>
<feature type="binding site" evidence="4">
    <location>
        <position position="129"/>
    </location>
    <ligand>
        <name>NAD(+)</name>
        <dbReference type="ChEBI" id="CHEBI:57540"/>
    </ligand>
</feature>
<dbReference type="SUPFAM" id="SSF51735">
    <property type="entry name" value="NAD(P)-binding Rossmann-fold domains"/>
    <property type="match status" value="1"/>
</dbReference>
<dbReference type="InterPro" id="IPR008927">
    <property type="entry name" value="6-PGluconate_DH-like_C_sf"/>
</dbReference>
<evidence type="ECO:0000313" key="7">
    <source>
        <dbReference type="EMBL" id="GAM62814.1"/>
    </source>
</evidence>
<dbReference type="GO" id="GO:0016616">
    <property type="term" value="F:oxidoreductase activity, acting on the CH-OH group of donors, NAD or NADP as acceptor"/>
    <property type="evidence" value="ECO:0007669"/>
    <property type="project" value="InterPro"/>
</dbReference>
<dbReference type="AlphaFoldDB" id="A0A0B8PJ96"/>
<evidence type="ECO:0000256" key="3">
    <source>
        <dbReference type="PIRSR" id="PIRSR000105-1"/>
    </source>
</evidence>
<dbReference type="InterPro" id="IPR022694">
    <property type="entry name" value="3-OHacyl-CoA_DH"/>
</dbReference>
<dbReference type="Gene3D" id="1.10.1040.10">
    <property type="entry name" value="N-(1-d-carboxylethyl)-l-norvaline Dehydrogenase, domain 2"/>
    <property type="match status" value="1"/>
</dbReference>
<dbReference type="Proteomes" id="UP000031670">
    <property type="component" value="Unassembled WGS sequence"/>
</dbReference>
<proteinExistence type="inferred from homology"/>
<feature type="domain" description="3-hydroxyacyl-CoA dehydrogenase C-terminal" evidence="5">
    <location>
        <begin position="173"/>
        <end position="271"/>
    </location>
</feature>